<accession>A0A0P1EZ62</accession>
<gene>
    <name evidence="2" type="ORF">THS5294_01806</name>
</gene>
<evidence type="ECO:0000256" key="1">
    <source>
        <dbReference type="SAM" id="SignalP"/>
    </source>
</evidence>
<reference evidence="2 3" key="1">
    <citation type="submission" date="2015-09" db="EMBL/GenBank/DDBJ databases">
        <authorList>
            <consortium name="Swine Surveillance"/>
        </authorList>
    </citation>
    <scope>NUCLEOTIDE SEQUENCE [LARGE SCALE GENOMIC DNA]</scope>
    <source>
        <strain evidence="2 3">CECT 5294</strain>
    </source>
</reference>
<protein>
    <submittedName>
        <fullName evidence="2">Uncharacterized protein</fullName>
    </submittedName>
</protein>
<evidence type="ECO:0000313" key="2">
    <source>
        <dbReference type="EMBL" id="CUH60511.1"/>
    </source>
</evidence>
<evidence type="ECO:0000313" key="3">
    <source>
        <dbReference type="Proteomes" id="UP000051298"/>
    </source>
</evidence>
<feature type="chain" id="PRO_5006062094" evidence="1">
    <location>
        <begin position="24"/>
        <end position="60"/>
    </location>
</feature>
<dbReference type="EMBL" id="CYRX01000026">
    <property type="protein sequence ID" value="CUH60511.1"/>
    <property type="molecule type" value="Genomic_DNA"/>
</dbReference>
<name>A0A0P1EZ62_9RHOB</name>
<dbReference type="Proteomes" id="UP000051298">
    <property type="component" value="Unassembled WGS sequence"/>
</dbReference>
<organism evidence="2 3">
    <name type="scientific">Thalassobacter stenotrophicus</name>
    <dbReference type="NCBI Taxonomy" id="266809"/>
    <lineage>
        <taxon>Bacteria</taxon>
        <taxon>Pseudomonadati</taxon>
        <taxon>Pseudomonadota</taxon>
        <taxon>Alphaproteobacteria</taxon>
        <taxon>Rhodobacterales</taxon>
        <taxon>Roseobacteraceae</taxon>
        <taxon>Thalassobacter</taxon>
    </lineage>
</organism>
<dbReference type="AlphaFoldDB" id="A0A0P1EZ62"/>
<dbReference type="RefSeq" id="WP_058123481.1">
    <property type="nucleotide sequence ID" value="NZ_CYRX01000026.1"/>
</dbReference>
<feature type="signal peptide" evidence="1">
    <location>
        <begin position="1"/>
        <end position="23"/>
    </location>
</feature>
<keyword evidence="1" id="KW-0732">Signal</keyword>
<dbReference type="STRING" id="266809.PM03_13270"/>
<proteinExistence type="predicted"/>
<sequence length="60" mass="6127">MKLLPLLIALSLGLAAVAPAVQASTLIGTAWDTPLVFPQQDSAPVVKSGRTGQTPQTTGK</sequence>